<sequence>MCAKCNKTKVWKARNVVSQYTWRCTTCGTYISYRNNSFLDLFDLPVNKLFNIIYHWSMQYEYTWRHNKNLTRYGAFEAILYSIATTYPAGANVKEEKASIEELMGELDAMKINEEEYDFDFINEKDKVPLEDGDINDLDSPVVDPVVEPVFERVVVHDVVPLSKLDIQSFTETIYLIISQMLQGLYLEYRFFSDLNKAQRKVIYEKCDSQNICYAKSGTRFVIITISINKCNKEREPISNLSK</sequence>
<dbReference type="Proteomes" id="UP000663879">
    <property type="component" value="Unassembled WGS sequence"/>
</dbReference>
<evidence type="ECO:0000313" key="1">
    <source>
        <dbReference type="EMBL" id="CAF1069732.1"/>
    </source>
</evidence>
<keyword evidence="2" id="KW-1185">Reference proteome</keyword>
<evidence type="ECO:0000313" key="2">
    <source>
        <dbReference type="Proteomes" id="UP000663879"/>
    </source>
</evidence>
<dbReference type="AlphaFoldDB" id="A0A814LT54"/>
<accession>A0A814LT54</accession>
<dbReference type="OrthoDB" id="437580at2759"/>
<comment type="caution">
    <text evidence="1">The sequence shown here is derived from an EMBL/GenBank/DDBJ whole genome shotgun (WGS) entry which is preliminary data.</text>
</comment>
<organism evidence="1 2">
    <name type="scientific">Brachionus calyciflorus</name>
    <dbReference type="NCBI Taxonomy" id="104777"/>
    <lineage>
        <taxon>Eukaryota</taxon>
        <taxon>Metazoa</taxon>
        <taxon>Spiralia</taxon>
        <taxon>Gnathifera</taxon>
        <taxon>Rotifera</taxon>
        <taxon>Eurotatoria</taxon>
        <taxon>Monogononta</taxon>
        <taxon>Pseudotrocha</taxon>
        <taxon>Ploima</taxon>
        <taxon>Brachionidae</taxon>
        <taxon>Brachionus</taxon>
    </lineage>
</organism>
<name>A0A814LT54_9BILA</name>
<dbReference type="EMBL" id="CAJNOC010006077">
    <property type="protein sequence ID" value="CAF1069732.1"/>
    <property type="molecule type" value="Genomic_DNA"/>
</dbReference>
<gene>
    <name evidence="1" type="ORF">OXX778_LOCUS19665</name>
</gene>
<proteinExistence type="predicted"/>
<reference evidence="1" key="1">
    <citation type="submission" date="2021-02" db="EMBL/GenBank/DDBJ databases">
        <authorList>
            <person name="Nowell W R."/>
        </authorList>
    </citation>
    <scope>NUCLEOTIDE SEQUENCE</scope>
    <source>
        <strain evidence="1">Ploen Becks lab</strain>
    </source>
</reference>
<protein>
    <submittedName>
        <fullName evidence="1">Uncharacterized protein</fullName>
    </submittedName>
</protein>